<feature type="compositionally biased region" description="Polar residues" evidence="1">
    <location>
        <begin position="905"/>
        <end position="914"/>
    </location>
</feature>
<sequence>MLARRASNAFVCVRCELRLARRLPAYARRTSHANFSTSARRHDGAEELEAAASQGTTPGLRITRGENLPERIRKRKGKVLRETSARLGGGITRLGDDADILVLREVGSNAPEQPVEEPKPAEPIVVPDIVASLQQERKPLTPEEIQERLESLRPQIGAAPNEPVYVPLKTFAKLVRNLNKAFTTQQLAQFYSAAKNVPQETSRQELLASLREGTGAAQHPTVRTNWQPGTTPLAKRLPGAGVKIRNKRAPVSRGLLVDQIMRDIWKLVPLEEVEALGELELTLKPWHVTLLNAGDEETILTNISATRKARIEVYQPHNVLRITADKTTADYAANDIEEALRKHITSKLQLKTWIPHLEEGKAPADEKLATLYSDEDFRIVTNVTRASIQRMDNANTLVIRGFSPGANAEAERALLRLLPLKDTATRTIDTQEIEDRKSQVHLLPASFEGRSLEVRHQSANLGRWTSPVGRRVDAQVPHGQDVDVKSVQDEQLSQFRFVAKSESPSLLLYDFIPAPAQTELKSGQTPPSLHIQMRTGGKAFGEKANTALHELSLGFQEHVHTVLLPDSATDVQFTRYGRLHLDSSTMKLPILDWITDVHKNINSGERLTAPDITIPVPHWAITGNPADLGVKKITYLFSAVQLQQVIEGRVMDEFATYSSTQSSKLAAQGGALAMHYRKDVKSVEKLLQGDDNRLTSFVENSLRFADAVTEAAGQAQPIAKILRPRNTESGRKHRRLEEQAAAAVAKGTPGREQPEDDVLDLLDDAVAGKDQEQSQDTISKPGEEFNMHGVILTEEPAASEQELTPLSSDRSVSEDTADTPSLETSAAPDWMHHNNTLRLHIYRSARALHISKFLQSHHQISLRFKYTMVSTRQTPRGNFPTFEPSPTKKSSRTSTASPAPTSSPDLNSSPTVSSFARRAAQNARDVAAESTAVMSPPAPSSINESTWCHTASNITVFWLAVSIPLVLWDSLYILLRPHTFEGGALQWPLWKPYEIYAAIDKVYSRSAWDAQEGFGGAQGALNAVELVMYGLYAMILYNHGVKAPAGTGVQVGEGVSAWFAGGVKIRGAIGNRAVLIGFAASVMTLSKTVLYYFNEYFSGFASVKHNDWFTIFLFYGVMNGLWVIFPAYMTVVFGSDILTALDIAASASSTKKEN</sequence>
<dbReference type="Pfam" id="PF14611">
    <property type="entry name" value="KH_SLS1_1"/>
    <property type="match status" value="1"/>
</dbReference>
<dbReference type="PANTHER" id="PTHR37919">
    <property type="entry name" value="PROTEIN CBG05606"/>
    <property type="match status" value="1"/>
</dbReference>
<evidence type="ECO:0000256" key="2">
    <source>
        <dbReference type="SAM" id="Phobius"/>
    </source>
</evidence>
<proteinExistence type="predicted"/>
<feature type="domain" description="SLS1 first KH" evidence="3">
    <location>
        <begin position="276"/>
        <end position="341"/>
    </location>
</feature>
<feature type="region of interest" description="Disordered" evidence="1">
    <location>
        <begin position="795"/>
        <end position="828"/>
    </location>
</feature>
<accession>Q0U950</accession>
<feature type="compositionally biased region" description="Polar residues" evidence="1">
    <location>
        <begin position="221"/>
        <end position="230"/>
    </location>
</feature>
<dbReference type="AlphaFoldDB" id="Q0U950"/>
<reference evidence="7" key="1">
    <citation type="journal article" date="2007" name="Plant Cell">
        <title>Dothideomycete-plant interactions illuminated by genome sequencing and EST analysis of the wheat pathogen Stagonospora nodorum.</title>
        <authorList>
            <person name="Hane J.K."/>
            <person name="Lowe R.G."/>
            <person name="Solomon P.S."/>
            <person name="Tan K.C."/>
            <person name="Schoch C.L."/>
            <person name="Spatafora J.W."/>
            <person name="Crous P.W."/>
            <person name="Kodira C."/>
            <person name="Birren B.W."/>
            <person name="Galagan J.E."/>
            <person name="Torriani S.F."/>
            <person name="McDonald B.A."/>
            <person name="Oliver R.P."/>
        </authorList>
    </citation>
    <scope>NUCLEOTIDE SEQUENCE [LARGE SCALE GENOMIC DNA]</scope>
    <source>
        <strain evidence="7">SN15 / ATCC MYA-4574 / FGSC 10173</strain>
    </source>
</reference>
<dbReference type="VEuPathDB" id="FungiDB:JI435_117140"/>
<dbReference type="HOGENOM" id="CLU_276098_0_0_1"/>
<keyword evidence="2" id="KW-0472">Membrane</keyword>
<dbReference type="Pfam" id="PF20776">
    <property type="entry name" value="SLS1_N"/>
    <property type="match status" value="1"/>
</dbReference>
<feature type="domain" description="SLS1 C-terminal" evidence="5">
    <location>
        <begin position="505"/>
        <end position="703"/>
    </location>
</feature>
<dbReference type="GO" id="GO:0005743">
    <property type="term" value="C:mitochondrial inner membrane"/>
    <property type="evidence" value="ECO:0007669"/>
    <property type="project" value="InterPro"/>
</dbReference>
<dbReference type="STRING" id="321614.Q0U950"/>
<dbReference type="InParanoid" id="Q0U950"/>
<gene>
    <name evidence="6" type="ORF">SNOG_11714</name>
</gene>
<evidence type="ECO:0000259" key="3">
    <source>
        <dbReference type="Pfam" id="PF14611"/>
    </source>
</evidence>
<dbReference type="KEGG" id="pno:SNOG_11714"/>
<evidence type="ECO:0000313" key="6">
    <source>
        <dbReference type="EMBL" id="EAT80758.2"/>
    </source>
</evidence>
<feature type="region of interest" description="Disordered" evidence="1">
    <location>
        <begin position="213"/>
        <end position="232"/>
    </location>
</feature>
<dbReference type="PANTHER" id="PTHR37919:SF2">
    <property type="entry name" value="EXPERA DOMAIN-CONTAINING PROTEIN"/>
    <property type="match status" value="1"/>
</dbReference>
<feature type="compositionally biased region" description="Low complexity" evidence="1">
    <location>
        <begin position="884"/>
        <end position="904"/>
    </location>
</feature>
<organism evidence="6 7">
    <name type="scientific">Phaeosphaeria nodorum (strain SN15 / ATCC MYA-4574 / FGSC 10173)</name>
    <name type="common">Glume blotch fungus</name>
    <name type="synonym">Parastagonospora nodorum</name>
    <dbReference type="NCBI Taxonomy" id="321614"/>
    <lineage>
        <taxon>Eukaryota</taxon>
        <taxon>Fungi</taxon>
        <taxon>Dikarya</taxon>
        <taxon>Ascomycota</taxon>
        <taxon>Pezizomycotina</taxon>
        <taxon>Dothideomycetes</taxon>
        <taxon>Pleosporomycetidae</taxon>
        <taxon>Pleosporales</taxon>
        <taxon>Pleosporineae</taxon>
        <taxon>Phaeosphaeriaceae</taxon>
        <taxon>Parastagonospora</taxon>
    </lineage>
</organism>
<dbReference type="InterPro" id="IPR032741">
    <property type="entry name" value="Sls1_KH-1"/>
</dbReference>
<evidence type="ECO:0000259" key="5">
    <source>
        <dbReference type="Pfam" id="PF20778"/>
    </source>
</evidence>
<dbReference type="VEuPathDB" id="FungiDB:JI435_307860"/>
<feature type="region of interest" description="Disordered" evidence="1">
    <location>
        <begin position="32"/>
        <end position="63"/>
    </location>
</feature>
<feature type="region of interest" description="Disordered" evidence="1">
    <location>
        <begin position="724"/>
        <end position="756"/>
    </location>
</feature>
<feature type="transmembrane region" description="Helical" evidence="2">
    <location>
        <begin position="1073"/>
        <end position="1093"/>
    </location>
</feature>
<feature type="region of interest" description="Disordered" evidence="1">
    <location>
        <begin position="873"/>
        <end position="914"/>
    </location>
</feature>
<dbReference type="InterPro" id="IPR048401">
    <property type="entry name" value="SLS1_C"/>
</dbReference>
<evidence type="ECO:0000256" key="1">
    <source>
        <dbReference type="SAM" id="MobiDB-lite"/>
    </source>
</evidence>
<evidence type="ECO:0000259" key="4">
    <source>
        <dbReference type="Pfam" id="PF20776"/>
    </source>
</evidence>
<keyword evidence="2" id="KW-1133">Transmembrane helix</keyword>
<dbReference type="RefSeq" id="XP_001801953.1">
    <property type="nucleotide sequence ID" value="XM_001801901.1"/>
</dbReference>
<dbReference type="eggNOG" id="ENOG502TDDA">
    <property type="taxonomic scope" value="Eukaryota"/>
</dbReference>
<dbReference type="GeneID" id="5978861"/>
<keyword evidence="2" id="KW-0812">Transmembrane</keyword>
<feature type="compositionally biased region" description="Basic and acidic residues" evidence="1">
    <location>
        <begin position="725"/>
        <end position="738"/>
    </location>
</feature>
<dbReference type="EMBL" id="CH445344">
    <property type="protein sequence ID" value="EAT80758.2"/>
    <property type="molecule type" value="Genomic_DNA"/>
</dbReference>
<feature type="transmembrane region" description="Helical" evidence="2">
    <location>
        <begin position="1108"/>
        <end position="1128"/>
    </location>
</feature>
<dbReference type="Pfam" id="PF20778">
    <property type="entry name" value="SLS1_C"/>
    <property type="match status" value="1"/>
</dbReference>
<name>Q0U950_PHANO</name>
<protein>
    <submittedName>
        <fullName evidence="6">Uncharacterized protein</fullName>
    </submittedName>
</protein>
<dbReference type="Proteomes" id="UP000001055">
    <property type="component" value="Unassembled WGS sequence"/>
</dbReference>
<feature type="domain" description="SLS1 N-terminal" evidence="4">
    <location>
        <begin position="140"/>
        <end position="267"/>
    </location>
</feature>
<dbReference type="InterPro" id="IPR048400">
    <property type="entry name" value="SLS1_N"/>
</dbReference>
<feature type="compositionally biased region" description="Polar residues" evidence="1">
    <location>
        <begin position="801"/>
        <end position="810"/>
    </location>
</feature>
<evidence type="ECO:0000313" key="7">
    <source>
        <dbReference type="Proteomes" id="UP000001055"/>
    </source>
</evidence>